<dbReference type="Gene3D" id="1.20.5.170">
    <property type="match status" value="1"/>
</dbReference>
<name>A0AAV2I816_LYMST</name>
<sequence length="203" mass="23082">NTWINGGIINQRTYTEMNNRIQEILSLFIEKAEELSATNNLPIPGASSKTDETKMEPLLGSHETIRNLDVAAGPDDSHDMTIRLAILEEAVYSLKKTTEQVKEKLDTVDKILKDVSTQQVNDKEKEEILTNSKLNSEKKLKDEITELEKRYQDIKSNVEDLFVTVTNVDVKLNRFENENKSINVSMNELNEQISSVRTCSHDA</sequence>
<keyword evidence="1" id="KW-0175">Coiled coil</keyword>
<feature type="non-terminal residue" evidence="2">
    <location>
        <position position="203"/>
    </location>
</feature>
<protein>
    <submittedName>
        <fullName evidence="2">Uncharacterized protein</fullName>
    </submittedName>
</protein>
<dbReference type="Proteomes" id="UP001497497">
    <property type="component" value="Unassembled WGS sequence"/>
</dbReference>
<feature type="coiled-coil region" evidence="1">
    <location>
        <begin position="137"/>
        <end position="192"/>
    </location>
</feature>
<comment type="caution">
    <text evidence="2">The sequence shown here is derived from an EMBL/GenBank/DDBJ whole genome shotgun (WGS) entry which is preliminary data.</text>
</comment>
<accession>A0AAV2I816</accession>
<evidence type="ECO:0000256" key="1">
    <source>
        <dbReference type="SAM" id="Coils"/>
    </source>
</evidence>
<proteinExistence type="predicted"/>
<feature type="non-terminal residue" evidence="2">
    <location>
        <position position="1"/>
    </location>
</feature>
<evidence type="ECO:0000313" key="2">
    <source>
        <dbReference type="EMBL" id="CAL1542344.1"/>
    </source>
</evidence>
<dbReference type="AlphaFoldDB" id="A0AAV2I816"/>
<evidence type="ECO:0000313" key="3">
    <source>
        <dbReference type="Proteomes" id="UP001497497"/>
    </source>
</evidence>
<organism evidence="2 3">
    <name type="scientific">Lymnaea stagnalis</name>
    <name type="common">Great pond snail</name>
    <name type="synonym">Helix stagnalis</name>
    <dbReference type="NCBI Taxonomy" id="6523"/>
    <lineage>
        <taxon>Eukaryota</taxon>
        <taxon>Metazoa</taxon>
        <taxon>Spiralia</taxon>
        <taxon>Lophotrochozoa</taxon>
        <taxon>Mollusca</taxon>
        <taxon>Gastropoda</taxon>
        <taxon>Heterobranchia</taxon>
        <taxon>Euthyneura</taxon>
        <taxon>Panpulmonata</taxon>
        <taxon>Hygrophila</taxon>
        <taxon>Lymnaeoidea</taxon>
        <taxon>Lymnaeidae</taxon>
        <taxon>Lymnaea</taxon>
    </lineage>
</organism>
<keyword evidence="3" id="KW-1185">Reference proteome</keyword>
<gene>
    <name evidence="2" type="ORF">GSLYS_00015938001</name>
</gene>
<dbReference type="EMBL" id="CAXITT010000481">
    <property type="protein sequence ID" value="CAL1542344.1"/>
    <property type="molecule type" value="Genomic_DNA"/>
</dbReference>
<reference evidence="2 3" key="1">
    <citation type="submission" date="2024-04" db="EMBL/GenBank/DDBJ databases">
        <authorList>
            <consortium name="Genoscope - CEA"/>
            <person name="William W."/>
        </authorList>
    </citation>
    <scope>NUCLEOTIDE SEQUENCE [LARGE SCALE GENOMIC DNA]</scope>
</reference>